<protein>
    <recommendedName>
        <fullName evidence="3">Transmembrane protein 242</fullName>
    </recommendedName>
</protein>
<sequence length="158" mass="16718">MVAVGPGIGSRGEGRCDRDTDAGPTRPQTPRGSTAESKVQMIQGGLFLGSVTAAGILAGFGMTLSMAKKKSPGWFSKGLNATAAVPESGASLALRALGWGSLYAWCGVGLFSFAIWKALGVHSMLEFRQKMQLIFPGIPKNEPQANEQFSWENVLKSK</sequence>
<dbReference type="CTD" id="729515"/>
<feature type="compositionally biased region" description="Polar residues" evidence="10">
    <location>
        <begin position="26"/>
        <end position="36"/>
    </location>
</feature>
<evidence type="ECO:0000256" key="3">
    <source>
        <dbReference type="ARBA" id="ARBA00013934"/>
    </source>
</evidence>
<dbReference type="EMBL" id="JW879363">
    <property type="protein sequence ID" value="AFP11880.1"/>
    <property type="molecule type" value="mRNA"/>
</dbReference>
<feature type="transmembrane region" description="Helical" evidence="11">
    <location>
        <begin position="102"/>
        <end position="121"/>
    </location>
</feature>
<feature type="compositionally biased region" description="Gly residues" evidence="10">
    <location>
        <begin position="1"/>
        <end position="11"/>
    </location>
</feature>
<dbReference type="RefSeq" id="XP_042189316.1">
    <property type="nucleotide sequence ID" value="XM_042333382.1"/>
</dbReference>
<comment type="function">
    <text evidence="9">Scaffold protein that participates in the c-ring assembly of mitochondrial ATP synthase (F(1)F(0) ATP synthase or complex V) by facilitating the membrane insertion and oligomer formation of the subunit c/ATP5MC3. Participates in the incorporation of the c-ring into vestigial complexes. Additionally influences the incorporation of subunits MT-ATP6, MT-ATP8, ATP5MJ, and ATP5MK in the ATP synthase.</text>
</comment>
<dbReference type="AlphaFoldDB" id="V9LGF7"/>
<keyword evidence="5" id="KW-0999">Mitochondrion inner membrane</keyword>
<keyword evidence="7" id="KW-0496">Mitochondrion</keyword>
<dbReference type="OrthoDB" id="2378895at2759"/>
<comment type="subcellular location">
    <subcellularLocation>
        <location evidence="1">Mitochondrion inner membrane</location>
        <topology evidence="1">Multi-pass membrane protein</topology>
    </subcellularLocation>
</comment>
<dbReference type="PANTHER" id="PTHR13141:SF4">
    <property type="entry name" value="TRANSMEMBRANE PROTEIN 242"/>
    <property type="match status" value="1"/>
</dbReference>
<dbReference type="KEGG" id="cmk:103186453"/>
<keyword evidence="8 11" id="KW-0472">Membrane</keyword>
<evidence type="ECO:0000256" key="10">
    <source>
        <dbReference type="SAM" id="MobiDB-lite"/>
    </source>
</evidence>
<dbReference type="PANTHER" id="PTHR13141">
    <property type="entry name" value="TRANSMEMBRANE PROTEIN 242"/>
    <property type="match status" value="1"/>
</dbReference>
<dbReference type="GO" id="GO:0005743">
    <property type="term" value="C:mitochondrial inner membrane"/>
    <property type="evidence" value="ECO:0007669"/>
    <property type="project" value="UniProtKB-SubCell"/>
</dbReference>
<dbReference type="GeneID" id="103186453"/>
<evidence type="ECO:0000256" key="7">
    <source>
        <dbReference type="ARBA" id="ARBA00023128"/>
    </source>
</evidence>
<feature type="region of interest" description="Disordered" evidence="10">
    <location>
        <begin position="1"/>
        <end position="36"/>
    </location>
</feature>
<evidence type="ECO:0000256" key="8">
    <source>
        <dbReference type="ARBA" id="ARBA00023136"/>
    </source>
</evidence>
<feature type="transmembrane region" description="Helical" evidence="11">
    <location>
        <begin position="46"/>
        <end position="67"/>
    </location>
</feature>
<reference evidence="12" key="1">
    <citation type="journal article" date="2014" name="Nature">
        <title>Elephant shark genome provides unique insights into gnathostome evolution.</title>
        <authorList>
            <consortium name="International Elephant Shark Genome Sequencing Consortium"/>
            <person name="Venkatesh B."/>
            <person name="Lee A.P."/>
            <person name="Ravi V."/>
            <person name="Maurya A.K."/>
            <person name="Lian M.M."/>
            <person name="Swann J.B."/>
            <person name="Ohta Y."/>
            <person name="Flajnik M.F."/>
            <person name="Sutoh Y."/>
            <person name="Kasahara M."/>
            <person name="Hoon S."/>
            <person name="Gangu V."/>
            <person name="Roy S.W."/>
            <person name="Irimia M."/>
            <person name="Korzh V."/>
            <person name="Kondrychyn I."/>
            <person name="Lim Z.W."/>
            <person name="Tay B.H."/>
            <person name="Tohari S."/>
            <person name="Kong K.W."/>
            <person name="Ho S."/>
            <person name="Lorente-Galdos B."/>
            <person name="Quilez J."/>
            <person name="Marques-Bonet T."/>
            <person name="Raney B.J."/>
            <person name="Ingham P.W."/>
            <person name="Tay A."/>
            <person name="Hillier L.W."/>
            <person name="Minx P."/>
            <person name="Boehm T."/>
            <person name="Wilson R.K."/>
            <person name="Brenner S."/>
            <person name="Warren W.C."/>
        </authorList>
    </citation>
    <scope>NUCLEOTIDE SEQUENCE</scope>
    <source>
        <tissue evidence="12">Testis</tissue>
    </source>
</reference>
<evidence type="ECO:0000256" key="5">
    <source>
        <dbReference type="ARBA" id="ARBA00022792"/>
    </source>
</evidence>
<name>V9LGF7_CALMI</name>
<comment type="similarity">
    <text evidence="2">Belongs to the TMEM242 family.</text>
</comment>
<evidence type="ECO:0000256" key="1">
    <source>
        <dbReference type="ARBA" id="ARBA00004448"/>
    </source>
</evidence>
<evidence type="ECO:0000256" key="4">
    <source>
        <dbReference type="ARBA" id="ARBA00022692"/>
    </source>
</evidence>
<dbReference type="Pfam" id="PF07096">
    <property type="entry name" value="DUF1358"/>
    <property type="match status" value="1"/>
</dbReference>
<organism evidence="12">
    <name type="scientific">Callorhinchus milii</name>
    <name type="common">Ghost shark</name>
    <dbReference type="NCBI Taxonomy" id="7868"/>
    <lineage>
        <taxon>Eukaryota</taxon>
        <taxon>Metazoa</taxon>
        <taxon>Chordata</taxon>
        <taxon>Craniata</taxon>
        <taxon>Vertebrata</taxon>
        <taxon>Chondrichthyes</taxon>
        <taxon>Holocephali</taxon>
        <taxon>Chimaeriformes</taxon>
        <taxon>Callorhinchidae</taxon>
        <taxon>Callorhinchus</taxon>
    </lineage>
</organism>
<proteinExistence type="evidence at transcript level"/>
<evidence type="ECO:0000256" key="9">
    <source>
        <dbReference type="ARBA" id="ARBA00045905"/>
    </source>
</evidence>
<keyword evidence="6 11" id="KW-1133">Transmembrane helix</keyword>
<dbReference type="InterPro" id="IPR009792">
    <property type="entry name" value="TMEM242"/>
</dbReference>
<evidence type="ECO:0000256" key="6">
    <source>
        <dbReference type="ARBA" id="ARBA00022989"/>
    </source>
</evidence>
<evidence type="ECO:0000256" key="2">
    <source>
        <dbReference type="ARBA" id="ARBA00007570"/>
    </source>
</evidence>
<accession>V9LGF7</accession>
<evidence type="ECO:0000313" key="12">
    <source>
        <dbReference type="EMBL" id="AFP11880.1"/>
    </source>
</evidence>
<feature type="compositionally biased region" description="Basic and acidic residues" evidence="10">
    <location>
        <begin position="12"/>
        <end position="21"/>
    </location>
</feature>
<evidence type="ECO:0000256" key="11">
    <source>
        <dbReference type="SAM" id="Phobius"/>
    </source>
</evidence>
<keyword evidence="4 11" id="KW-0812">Transmembrane</keyword>